<dbReference type="InterPro" id="IPR029058">
    <property type="entry name" value="AB_hydrolase_fold"/>
</dbReference>
<dbReference type="PANTHER" id="PTHR22946:SF9">
    <property type="entry name" value="POLYKETIDE TRANSFERASE AF380"/>
    <property type="match status" value="1"/>
</dbReference>
<dbReference type="PANTHER" id="PTHR22946">
    <property type="entry name" value="DIENELACTONE HYDROLASE DOMAIN-CONTAINING PROTEIN-RELATED"/>
    <property type="match status" value="1"/>
</dbReference>
<evidence type="ECO:0000259" key="3">
    <source>
        <dbReference type="Pfam" id="PF00561"/>
    </source>
</evidence>
<evidence type="ECO:0000313" key="5">
    <source>
        <dbReference type="Proteomes" id="UP000294555"/>
    </source>
</evidence>
<dbReference type="InterPro" id="IPR000073">
    <property type="entry name" value="AB_hydrolase_1"/>
</dbReference>
<dbReference type="Pfam" id="PF00561">
    <property type="entry name" value="Abhydrolase_1"/>
    <property type="match status" value="1"/>
</dbReference>
<dbReference type="AlphaFoldDB" id="A0A4V2Q2Y5"/>
<dbReference type="SUPFAM" id="SSF53474">
    <property type="entry name" value="alpha/beta-Hydrolases"/>
    <property type="match status" value="1"/>
</dbReference>
<dbReference type="EMBL" id="SJOI01000001">
    <property type="protein sequence ID" value="TCL04678.1"/>
    <property type="molecule type" value="Genomic_DNA"/>
</dbReference>
<evidence type="ECO:0000256" key="1">
    <source>
        <dbReference type="ARBA" id="ARBA00022801"/>
    </source>
</evidence>
<reference evidence="4 5" key="1">
    <citation type="submission" date="2019-02" db="EMBL/GenBank/DDBJ databases">
        <title>Investigation of anaerobic lignin degradation for improved lignocellulosic biofuels.</title>
        <authorList>
            <person name="Deangelis K."/>
        </authorList>
    </citation>
    <scope>NUCLEOTIDE SEQUENCE [LARGE SCALE GENOMIC DNA]</scope>
    <source>
        <strain evidence="4 5">159R</strain>
    </source>
</reference>
<keyword evidence="1" id="KW-0378">Hydrolase</keyword>
<sequence>MDIERHTVVSQSNKLAVRLFPARCATPFPAPVILLCHGFFGIQDLLLPVFADLFAQNGYTAVTFDYRGFGDSGGETGRIVPEQQINDIIAVLEWCKNRPDIDVKRIALWGTSLGGCHVMEVAVRHPEVKCIISQMGFADGEQLVTGDMGHDEKKRFLNTMARMERKKRQLGKELFVPIIKVMTDEESRVFFEKNKNSYPALDIKVPYMTVWEAIQYRPAAAAEKVTQPTLMIFAQNDKVIALEYGLAFYQAVAAEKKCYIQPKAGHYDLFAGKHFSQVAERQLHWLREYL</sequence>
<evidence type="ECO:0000313" key="4">
    <source>
        <dbReference type="EMBL" id="TCL04678.1"/>
    </source>
</evidence>
<dbReference type="OrthoDB" id="9805123at2"/>
<dbReference type="GO" id="GO:0052689">
    <property type="term" value="F:carboxylic ester hydrolase activity"/>
    <property type="evidence" value="ECO:0007669"/>
    <property type="project" value="UniProtKB-ARBA"/>
</dbReference>
<keyword evidence="5" id="KW-1185">Reference proteome</keyword>
<dbReference type="PRINTS" id="PR00111">
    <property type="entry name" value="ABHYDROLASE"/>
</dbReference>
<gene>
    <name evidence="4" type="ORF">EZJ58_2809</name>
</gene>
<comment type="caution">
    <text evidence="4">The sequence shown here is derived from an EMBL/GenBank/DDBJ whole genome shotgun (WGS) entry which is preliminary data.</text>
</comment>
<name>A0A4V2Q2Y5_9GAMM</name>
<dbReference type="InterPro" id="IPR050261">
    <property type="entry name" value="FrsA_esterase"/>
</dbReference>
<evidence type="ECO:0000256" key="2">
    <source>
        <dbReference type="ARBA" id="ARBA00038115"/>
    </source>
</evidence>
<dbReference type="Gene3D" id="3.40.50.1820">
    <property type="entry name" value="alpha/beta hydrolase"/>
    <property type="match status" value="1"/>
</dbReference>
<feature type="domain" description="AB hydrolase-1" evidence="3">
    <location>
        <begin position="31"/>
        <end position="270"/>
    </location>
</feature>
<organism evidence="4 5">
    <name type="scientific">Sodalis ligni</name>
    <dbReference type="NCBI Taxonomy" id="2697027"/>
    <lineage>
        <taxon>Bacteria</taxon>
        <taxon>Pseudomonadati</taxon>
        <taxon>Pseudomonadota</taxon>
        <taxon>Gammaproteobacteria</taxon>
        <taxon>Enterobacterales</taxon>
        <taxon>Bruguierivoracaceae</taxon>
        <taxon>Sodalis</taxon>
    </lineage>
</organism>
<protein>
    <submittedName>
        <fullName evidence="4">Pimeloyl-ACP methyl ester carboxylesterase</fullName>
    </submittedName>
</protein>
<accession>A0A4V2Q2Y5</accession>
<dbReference type="Proteomes" id="UP000294555">
    <property type="component" value="Unassembled WGS sequence"/>
</dbReference>
<comment type="similarity">
    <text evidence="2">Belongs to the AB hydrolase superfamily. FUS2 hydrolase family.</text>
</comment>
<proteinExistence type="inferred from homology"/>